<dbReference type="Proteomes" id="UP000030689">
    <property type="component" value="Unassembled WGS sequence"/>
</dbReference>
<protein>
    <recommendedName>
        <fullName evidence="1">KIB1-4 beta-propeller domain-containing protein</fullName>
    </recommendedName>
</protein>
<dbReference type="Gramene" id="ESQ50715">
    <property type="protein sequence ID" value="ESQ50715"/>
    <property type="gene ID" value="EUTSA_v10022699mg"/>
</dbReference>
<name>V4LJJ8_EUTSA</name>
<dbReference type="KEGG" id="eus:EUTSA_v10022699mg"/>
<gene>
    <name evidence="2" type="ORF">EUTSA_v10022699mg</name>
</gene>
<dbReference type="InterPro" id="IPR036047">
    <property type="entry name" value="F-box-like_dom_sf"/>
</dbReference>
<dbReference type="STRING" id="72664.V4LJJ8"/>
<dbReference type="SUPFAM" id="SSF81383">
    <property type="entry name" value="F-box domain"/>
    <property type="match status" value="1"/>
</dbReference>
<dbReference type="PANTHER" id="PTHR47123">
    <property type="entry name" value="F-BOX PROTEIN SKIP23"/>
    <property type="match status" value="1"/>
</dbReference>
<dbReference type="PANTHER" id="PTHR47123:SF25">
    <property type="entry name" value="F-BOX PROTEIN"/>
    <property type="match status" value="1"/>
</dbReference>
<dbReference type="Gene3D" id="1.20.1280.50">
    <property type="match status" value="1"/>
</dbReference>
<proteinExistence type="predicted"/>
<feature type="domain" description="KIB1-4 beta-propeller" evidence="1">
    <location>
        <begin position="92"/>
        <end position="381"/>
    </location>
</feature>
<dbReference type="InterPro" id="IPR005174">
    <property type="entry name" value="KIB1-4_b-propeller"/>
</dbReference>
<dbReference type="InterPro" id="IPR051304">
    <property type="entry name" value="SCF_F-box_domain"/>
</dbReference>
<evidence type="ECO:0000313" key="3">
    <source>
        <dbReference type="Proteomes" id="UP000030689"/>
    </source>
</evidence>
<dbReference type="AlphaFoldDB" id="V4LJJ8"/>
<reference evidence="2 3" key="1">
    <citation type="journal article" date="2013" name="Front. Plant Sci.">
        <title>The Reference Genome of the Halophytic Plant Eutrema salsugineum.</title>
        <authorList>
            <person name="Yang R."/>
            <person name="Jarvis D.E."/>
            <person name="Chen H."/>
            <person name="Beilstein M.A."/>
            <person name="Grimwood J."/>
            <person name="Jenkins J."/>
            <person name="Shu S."/>
            <person name="Prochnik S."/>
            <person name="Xin M."/>
            <person name="Ma C."/>
            <person name="Schmutz J."/>
            <person name="Wing R.A."/>
            <person name="Mitchell-Olds T."/>
            <person name="Schumaker K.S."/>
            <person name="Wang X."/>
        </authorList>
    </citation>
    <scope>NUCLEOTIDE SEQUENCE [LARGE SCALE GENOMIC DNA]</scope>
</reference>
<evidence type="ECO:0000313" key="2">
    <source>
        <dbReference type="EMBL" id="ESQ50715.1"/>
    </source>
</evidence>
<dbReference type="OrthoDB" id="1082638at2759"/>
<dbReference type="eggNOG" id="ENOG502RY64">
    <property type="taxonomic scope" value="Eukaryota"/>
</dbReference>
<evidence type="ECO:0000259" key="1">
    <source>
        <dbReference type="Pfam" id="PF03478"/>
    </source>
</evidence>
<keyword evidence="3" id="KW-1185">Reference proteome</keyword>
<dbReference type="EMBL" id="KI517392">
    <property type="protein sequence ID" value="ESQ50715.1"/>
    <property type="molecule type" value="Genomic_DNA"/>
</dbReference>
<organism evidence="2 3">
    <name type="scientific">Eutrema salsugineum</name>
    <name type="common">Saltwater cress</name>
    <name type="synonym">Sisymbrium salsugineum</name>
    <dbReference type="NCBI Taxonomy" id="72664"/>
    <lineage>
        <taxon>Eukaryota</taxon>
        <taxon>Viridiplantae</taxon>
        <taxon>Streptophyta</taxon>
        <taxon>Embryophyta</taxon>
        <taxon>Tracheophyta</taxon>
        <taxon>Spermatophyta</taxon>
        <taxon>Magnoliopsida</taxon>
        <taxon>eudicotyledons</taxon>
        <taxon>Gunneridae</taxon>
        <taxon>Pentapetalae</taxon>
        <taxon>rosids</taxon>
        <taxon>malvids</taxon>
        <taxon>Brassicales</taxon>
        <taxon>Brassicaceae</taxon>
        <taxon>Eutremeae</taxon>
        <taxon>Eutrema</taxon>
    </lineage>
</organism>
<dbReference type="OMA" id="FRIECAT"/>
<sequence length="427" mass="48064">MVDWSQLPERLLFMIAVRLCSVVDLFRFRSICRSWRSSVSGNEDPFPRRPLIELDPLVAKFSIDQAGNEQISGLDRGAFLSRAAFFRVALSSSSSSSSKSWLIKSDTDLRSGRLRLLNPLSRKLLPRNFHSLDLLQFTVSEIQESYAIGDFRTRKTFPGFKRVVLVSVPGGDPRIVGIGLDGKIRYWNGEIWTRVVVGGGDDEMGKFYDITVHKGLTYALDSKGVVWRISSSLSFLKFGPLLDESIITNNSCCRDKSFVECCGELYIVDRLLEEKPRERFNLDGHVPHVRCFAYVLHDDVENVICHRSDLESTDLNSPKTVGFKVYKMDEELGKWVEVNSLGDNAFLVATDCGFSVLANEFYGCLENSIYFTDKECEILVFKLDDGSITRITTPEQSCFQVFLPSFPGHGSCSASIHLYNMDSALGI</sequence>
<accession>V4LJJ8</accession>
<dbReference type="Pfam" id="PF03478">
    <property type="entry name" value="Beta-prop_KIB1-4"/>
    <property type="match status" value="1"/>
</dbReference>